<evidence type="ECO:0000259" key="1">
    <source>
        <dbReference type="PROSITE" id="PS00022"/>
    </source>
</evidence>
<dbReference type="Gene3D" id="2.10.25.10">
    <property type="entry name" value="Laminin"/>
    <property type="match status" value="3"/>
</dbReference>
<organism evidence="3 4">
    <name type="scientific">Meganyctiphanes norvegica</name>
    <name type="common">Northern krill</name>
    <name type="synonym">Thysanopoda norvegica</name>
    <dbReference type="NCBI Taxonomy" id="48144"/>
    <lineage>
        <taxon>Eukaryota</taxon>
        <taxon>Metazoa</taxon>
        <taxon>Ecdysozoa</taxon>
        <taxon>Arthropoda</taxon>
        <taxon>Crustacea</taxon>
        <taxon>Multicrustacea</taxon>
        <taxon>Malacostraca</taxon>
        <taxon>Eumalacostraca</taxon>
        <taxon>Eucarida</taxon>
        <taxon>Euphausiacea</taxon>
        <taxon>Euphausiidae</taxon>
        <taxon>Meganyctiphanes</taxon>
    </lineage>
</organism>
<dbReference type="PANTHER" id="PTHR24052:SF8">
    <property type="entry name" value="NIMROD A, ISOFORM E"/>
    <property type="match status" value="1"/>
</dbReference>
<feature type="non-terminal residue" evidence="3">
    <location>
        <position position="318"/>
    </location>
</feature>
<dbReference type="PROSITE" id="PS00022">
    <property type="entry name" value="EGF_1"/>
    <property type="match status" value="1"/>
</dbReference>
<dbReference type="EMBL" id="CAXKWB010030455">
    <property type="protein sequence ID" value="CAL4137595.1"/>
    <property type="molecule type" value="Genomic_DNA"/>
</dbReference>
<gene>
    <name evidence="3" type="ORF">MNOR_LOCUS28111</name>
</gene>
<dbReference type="AlphaFoldDB" id="A0AAV2RSV0"/>
<evidence type="ECO:0000259" key="2">
    <source>
        <dbReference type="PROSITE" id="PS01186"/>
    </source>
</evidence>
<comment type="caution">
    <text evidence="3">The sequence shown here is derived from an EMBL/GenBank/DDBJ whole genome shotgun (WGS) entry which is preliminary data.</text>
</comment>
<proteinExistence type="predicted"/>
<evidence type="ECO:0000313" key="3">
    <source>
        <dbReference type="EMBL" id="CAL4137595.1"/>
    </source>
</evidence>
<keyword evidence="4" id="KW-1185">Reference proteome</keyword>
<name>A0AAV2RSV0_MEGNR</name>
<dbReference type="Proteomes" id="UP001497623">
    <property type="component" value="Unassembled WGS sequence"/>
</dbReference>
<dbReference type="FunFam" id="2.10.25.10:FF:000020">
    <property type="entry name" value="Latent-transforming growth factor beta-binding protein 1"/>
    <property type="match status" value="1"/>
</dbReference>
<feature type="domain" description="EGF-like" evidence="1 2">
    <location>
        <begin position="202"/>
        <end position="213"/>
    </location>
</feature>
<dbReference type="PROSITE" id="PS01186">
    <property type="entry name" value="EGF_2"/>
    <property type="match status" value="1"/>
</dbReference>
<dbReference type="PANTHER" id="PTHR24052">
    <property type="entry name" value="DELTA-RELATED"/>
    <property type="match status" value="1"/>
</dbReference>
<sequence>MEIYENKMLSVLSSAPKSPWRLDPSIVSCIQQATAMSSISLHHRFAKTFKVKTFFICIVQQMWCPFVILLNTNCSERVKKNNNTNKYNKRIYDPKTWLEQRVCGTVGADHLNNVVDHLAAGYSLISFCRAILFGCAACGCLWSEPQAHRSTKISPYVRQGHIFPISANKVASCKSLNSQSAEPAPVCSGGCGNGQCTGTGQCTCSTGWTGQSCGSAVCSGGCGNGQCASPGRCTCSPGWTGTTCRNPVCSGGCGHGQCSRPNQCTCNQGYKGPNCGSATCLVMACPTNAYCQEGSGNSAASCFCNDGYRGHTGIYGFS</sequence>
<dbReference type="InterPro" id="IPR052485">
    <property type="entry name" value="MEGF_diff_regulators"/>
</dbReference>
<dbReference type="InterPro" id="IPR000742">
    <property type="entry name" value="EGF"/>
</dbReference>
<accession>A0AAV2RSV0</accession>
<protein>
    <recommendedName>
        <fullName evidence="1 2">EGF-like domain-containing protein</fullName>
    </recommendedName>
</protein>
<dbReference type="GO" id="GO:0016020">
    <property type="term" value="C:membrane"/>
    <property type="evidence" value="ECO:0007669"/>
    <property type="project" value="TreeGrafter"/>
</dbReference>
<dbReference type="SMART" id="SM00181">
    <property type="entry name" value="EGF"/>
    <property type="match status" value="4"/>
</dbReference>
<evidence type="ECO:0000313" key="4">
    <source>
        <dbReference type="Proteomes" id="UP001497623"/>
    </source>
</evidence>
<reference evidence="3 4" key="1">
    <citation type="submission" date="2024-05" db="EMBL/GenBank/DDBJ databases">
        <authorList>
            <person name="Wallberg A."/>
        </authorList>
    </citation>
    <scope>NUCLEOTIDE SEQUENCE [LARGE SCALE GENOMIC DNA]</scope>
</reference>